<evidence type="ECO:0000313" key="2">
    <source>
        <dbReference type="EMBL" id="KAK6804479.1"/>
    </source>
</evidence>
<gene>
    <name evidence="2" type="ORF">RDI58_002263</name>
</gene>
<proteinExistence type="predicted"/>
<evidence type="ECO:0000256" key="1">
    <source>
        <dbReference type="SAM" id="Phobius"/>
    </source>
</evidence>
<comment type="caution">
    <text evidence="2">The sequence shown here is derived from an EMBL/GenBank/DDBJ whole genome shotgun (WGS) entry which is preliminary data.</text>
</comment>
<dbReference type="AlphaFoldDB" id="A0AAN8YQY3"/>
<keyword evidence="1" id="KW-1133">Transmembrane helix</keyword>
<protein>
    <submittedName>
        <fullName evidence="2">Uncharacterized protein</fullName>
    </submittedName>
</protein>
<organism evidence="2 3">
    <name type="scientific">Solanum bulbocastanum</name>
    <name type="common">Wild potato</name>
    <dbReference type="NCBI Taxonomy" id="147425"/>
    <lineage>
        <taxon>Eukaryota</taxon>
        <taxon>Viridiplantae</taxon>
        <taxon>Streptophyta</taxon>
        <taxon>Embryophyta</taxon>
        <taxon>Tracheophyta</taxon>
        <taxon>Spermatophyta</taxon>
        <taxon>Magnoliopsida</taxon>
        <taxon>eudicotyledons</taxon>
        <taxon>Gunneridae</taxon>
        <taxon>Pentapetalae</taxon>
        <taxon>asterids</taxon>
        <taxon>lamiids</taxon>
        <taxon>Solanales</taxon>
        <taxon>Solanaceae</taxon>
        <taxon>Solanoideae</taxon>
        <taxon>Solaneae</taxon>
        <taxon>Solanum</taxon>
    </lineage>
</organism>
<evidence type="ECO:0000313" key="3">
    <source>
        <dbReference type="Proteomes" id="UP001371456"/>
    </source>
</evidence>
<dbReference type="EMBL" id="JBANQN010000001">
    <property type="protein sequence ID" value="KAK6804479.1"/>
    <property type="molecule type" value="Genomic_DNA"/>
</dbReference>
<reference evidence="2 3" key="1">
    <citation type="submission" date="2024-02" db="EMBL/GenBank/DDBJ databases">
        <title>de novo genome assembly of Solanum bulbocastanum strain 11H21.</title>
        <authorList>
            <person name="Hosaka A.J."/>
        </authorList>
    </citation>
    <scope>NUCLEOTIDE SEQUENCE [LARGE SCALE GENOMIC DNA]</scope>
    <source>
        <tissue evidence="2">Young leaves</tissue>
    </source>
</reference>
<accession>A0AAN8YQY3</accession>
<keyword evidence="1" id="KW-0472">Membrane</keyword>
<name>A0AAN8YQY3_SOLBU</name>
<keyword evidence="1" id="KW-0812">Transmembrane</keyword>
<feature type="transmembrane region" description="Helical" evidence="1">
    <location>
        <begin position="21"/>
        <end position="40"/>
    </location>
</feature>
<keyword evidence="3" id="KW-1185">Reference proteome</keyword>
<dbReference type="Proteomes" id="UP001371456">
    <property type="component" value="Unassembled WGS sequence"/>
</dbReference>
<sequence length="45" mass="5302">MVLSFKLKKFLGTRKQIITVSTYKVMLMVLVKLLNIMVSFKRLLK</sequence>